<evidence type="ECO:0000313" key="2">
    <source>
        <dbReference type="RefSeq" id="XP_075111172.1"/>
    </source>
</evidence>
<reference evidence="2" key="2">
    <citation type="submission" date="2025-08" db="UniProtKB">
        <authorList>
            <consortium name="RefSeq"/>
        </authorList>
    </citation>
    <scope>IDENTIFICATION</scope>
    <source>
        <tissue evidence="2">Leaf</tissue>
    </source>
</reference>
<name>A0AC58UNU6_TOBAC</name>
<protein>
    <submittedName>
        <fullName evidence="2">Uncharacterized protein LOC142181670</fullName>
    </submittedName>
</protein>
<gene>
    <name evidence="2" type="primary">LOC142181670</name>
</gene>
<sequence>MVTIEYKDFRSMVDRVWQQQDEQDSMTTIWQKLHKLKDEAKGLNKEMTSYEQRLTQIRQKLECTQANLTLDPFNQILIEQEKQTMNELEKWSTIEERILRQQSRATWIDYGDSNSKYFYAQMKIRANKNTITTVYNNIGVKITDPKAVEKEFTNFFTQLMGKANGLMPCPNTKIIKAGDCLTIQHHQELIKEVTHDEVDEAVREMPKDKVPGVDGYTIEFFTKH</sequence>
<reference evidence="1" key="1">
    <citation type="journal article" date="2014" name="Nat. Commun.">
        <title>The tobacco genome sequence and its comparison with those of tomato and potato.</title>
        <authorList>
            <person name="Sierro N."/>
            <person name="Battey J.N."/>
            <person name="Ouadi S."/>
            <person name="Bakaher N."/>
            <person name="Bovet L."/>
            <person name="Willig A."/>
            <person name="Goepfert S."/>
            <person name="Peitsch M.C."/>
            <person name="Ivanov N.V."/>
        </authorList>
    </citation>
    <scope>NUCLEOTIDE SEQUENCE [LARGE SCALE GENOMIC DNA]</scope>
</reference>
<keyword evidence="1" id="KW-1185">Reference proteome</keyword>
<dbReference type="Proteomes" id="UP000790787">
    <property type="component" value="Chromosome 6"/>
</dbReference>
<proteinExistence type="predicted"/>
<accession>A0AC58UNU6</accession>
<evidence type="ECO:0000313" key="1">
    <source>
        <dbReference type="Proteomes" id="UP000790787"/>
    </source>
</evidence>
<dbReference type="RefSeq" id="XP_075111172.1">
    <property type="nucleotide sequence ID" value="XM_075255071.1"/>
</dbReference>
<organism evidence="1 2">
    <name type="scientific">Nicotiana tabacum</name>
    <name type="common">Common tobacco</name>
    <dbReference type="NCBI Taxonomy" id="4097"/>
    <lineage>
        <taxon>Eukaryota</taxon>
        <taxon>Viridiplantae</taxon>
        <taxon>Streptophyta</taxon>
        <taxon>Embryophyta</taxon>
        <taxon>Tracheophyta</taxon>
        <taxon>Spermatophyta</taxon>
        <taxon>Magnoliopsida</taxon>
        <taxon>eudicotyledons</taxon>
        <taxon>Gunneridae</taxon>
        <taxon>Pentapetalae</taxon>
        <taxon>asterids</taxon>
        <taxon>lamiids</taxon>
        <taxon>Solanales</taxon>
        <taxon>Solanaceae</taxon>
        <taxon>Nicotianoideae</taxon>
        <taxon>Nicotianeae</taxon>
        <taxon>Nicotiana</taxon>
    </lineage>
</organism>